<dbReference type="RefSeq" id="WP_174714310.1">
    <property type="nucleotide sequence ID" value="NZ_LYUD01000099.1"/>
</dbReference>
<dbReference type="EMBL" id="LYUD01000099">
    <property type="protein sequence ID" value="OAZ73019.1"/>
    <property type="molecule type" value="Genomic_DNA"/>
</dbReference>
<dbReference type="PANTHER" id="PTHR10851">
    <property type="entry name" value="PYRIDOXINE-5-PHOSPHATE OXIDASE"/>
    <property type="match status" value="1"/>
</dbReference>
<dbReference type="Gene3D" id="2.30.110.10">
    <property type="entry name" value="Electron Transport, Fmn-binding Protein, Chain A"/>
    <property type="match status" value="1"/>
</dbReference>
<comment type="function">
    <text evidence="7">Catalyzes the oxidation of either pyridoxine 5'-phosphate (PNP) or pyridoxamine 5'-phosphate (PMP) into pyridoxal 5'-phosphate (PLP).</text>
</comment>
<dbReference type="InterPro" id="IPR012349">
    <property type="entry name" value="Split_barrel_FMN-bd"/>
</dbReference>
<feature type="domain" description="Pyridoxine 5'-phosphate oxidase dimerisation C-terminal" evidence="11">
    <location>
        <begin position="186"/>
        <end position="226"/>
    </location>
</feature>
<comment type="catalytic activity">
    <reaction evidence="7">
        <text>pyridoxamine 5'-phosphate + O2 + H2O = pyridoxal 5'-phosphate + H2O2 + NH4(+)</text>
        <dbReference type="Rhea" id="RHEA:15817"/>
        <dbReference type="ChEBI" id="CHEBI:15377"/>
        <dbReference type="ChEBI" id="CHEBI:15379"/>
        <dbReference type="ChEBI" id="CHEBI:16240"/>
        <dbReference type="ChEBI" id="CHEBI:28938"/>
        <dbReference type="ChEBI" id="CHEBI:58451"/>
        <dbReference type="ChEBI" id="CHEBI:597326"/>
        <dbReference type="EC" id="1.4.3.5"/>
    </reaction>
</comment>
<organism evidence="12 13">
    <name type="scientific">Acetobacter pasteurianus</name>
    <name type="common">Acetobacter turbidans</name>
    <dbReference type="NCBI Taxonomy" id="438"/>
    <lineage>
        <taxon>Bacteria</taxon>
        <taxon>Pseudomonadati</taxon>
        <taxon>Pseudomonadota</taxon>
        <taxon>Alphaproteobacteria</taxon>
        <taxon>Acetobacterales</taxon>
        <taxon>Acetobacteraceae</taxon>
        <taxon>Acetobacter</taxon>
    </lineage>
</organism>
<evidence type="ECO:0000313" key="12">
    <source>
        <dbReference type="EMBL" id="OAZ73019.1"/>
    </source>
</evidence>
<evidence type="ECO:0000256" key="2">
    <source>
        <dbReference type="ARBA" id="ARBA00011738"/>
    </source>
</evidence>
<keyword evidence="3 7" id="KW-0285">Flavoprotein</keyword>
<comment type="similarity">
    <text evidence="1 7">Belongs to the pyridoxamine 5'-phosphate oxidase family.</text>
</comment>
<dbReference type="Pfam" id="PF10590">
    <property type="entry name" value="PNP_phzG_C"/>
    <property type="match status" value="1"/>
</dbReference>
<name>A0A1A0DD41_ACEPA</name>
<evidence type="ECO:0000256" key="4">
    <source>
        <dbReference type="ARBA" id="ARBA00022643"/>
    </source>
</evidence>
<dbReference type="AlphaFoldDB" id="A0A1A0DD41"/>
<proteinExistence type="inferred from homology"/>
<feature type="region of interest" description="Disordered" evidence="9">
    <location>
        <begin position="1"/>
        <end position="25"/>
    </location>
</feature>
<evidence type="ECO:0000256" key="8">
    <source>
        <dbReference type="PIRSR" id="PIRSR000190-2"/>
    </source>
</evidence>
<evidence type="ECO:0000256" key="1">
    <source>
        <dbReference type="ARBA" id="ARBA00007301"/>
    </source>
</evidence>
<dbReference type="Pfam" id="PF01243">
    <property type="entry name" value="PNPOx_N"/>
    <property type="match status" value="1"/>
</dbReference>
<dbReference type="eggNOG" id="COG0259">
    <property type="taxonomic scope" value="Bacteria"/>
</dbReference>
<dbReference type="EC" id="1.4.3.5" evidence="7"/>
<feature type="binding site" evidence="7 8">
    <location>
        <position position="209"/>
    </location>
    <ligand>
        <name>FMN</name>
        <dbReference type="ChEBI" id="CHEBI:58210"/>
    </ligand>
</feature>
<feature type="binding site" evidence="7 8">
    <location>
        <begin position="90"/>
        <end position="91"/>
    </location>
    <ligand>
        <name>FMN</name>
        <dbReference type="ChEBI" id="CHEBI:58210"/>
    </ligand>
</feature>
<dbReference type="SUPFAM" id="SSF50475">
    <property type="entry name" value="FMN-binding split barrel"/>
    <property type="match status" value="1"/>
</dbReference>
<dbReference type="GO" id="GO:0004733">
    <property type="term" value="F:pyridoxamine phosphate oxidase activity"/>
    <property type="evidence" value="ECO:0007669"/>
    <property type="project" value="UniProtKB-UniRule"/>
</dbReference>
<comment type="subunit">
    <text evidence="2 7">Homodimer.</text>
</comment>
<dbReference type="HAMAP" id="MF_01629">
    <property type="entry name" value="PdxH"/>
    <property type="match status" value="1"/>
</dbReference>
<gene>
    <name evidence="7 12" type="primary">pdxH</name>
    <name evidence="12" type="ORF">SRCM100623_01564</name>
</gene>
<dbReference type="GO" id="GO:0008615">
    <property type="term" value="P:pyridoxine biosynthetic process"/>
    <property type="evidence" value="ECO:0007669"/>
    <property type="project" value="UniProtKB-UniRule"/>
</dbReference>
<dbReference type="Proteomes" id="UP000093796">
    <property type="component" value="Unassembled WGS sequence"/>
</dbReference>
<evidence type="ECO:0000256" key="3">
    <source>
        <dbReference type="ARBA" id="ARBA00022630"/>
    </source>
</evidence>
<dbReference type="InterPro" id="IPR019740">
    <property type="entry name" value="Pyridox_Oxase_CS"/>
</dbReference>
<comment type="pathway">
    <text evidence="7">Cofactor metabolism; pyridoxal 5'-phosphate salvage; pyridoxal 5'-phosphate from pyridoxine 5'-phosphate: step 1/1.</text>
</comment>
<feature type="compositionally biased region" description="Basic and acidic residues" evidence="9">
    <location>
        <begin position="1"/>
        <end position="11"/>
    </location>
</feature>
<dbReference type="PANTHER" id="PTHR10851:SF0">
    <property type="entry name" value="PYRIDOXINE-5'-PHOSPHATE OXIDASE"/>
    <property type="match status" value="1"/>
</dbReference>
<feature type="binding site" evidence="7 8">
    <location>
        <position position="96"/>
    </location>
    <ligand>
        <name>FMN</name>
        <dbReference type="ChEBI" id="CHEBI:58210"/>
    </ligand>
</feature>
<accession>A0A1A0DD41</accession>
<feature type="binding site" evidence="7">
    <location>
        <position position="137"/>
    </location>
    <ligand>
        <name>substrate</name>
    </ligand>
</feature>
<sequence>MPQLDVNEHELSPSMTETSPSPAALPLDSQPLIDLAANPFTLFETWMKEAEKTEVNDPNAMVLATATRDGRPSARIVLLKGADHRGFVFYTNTHSRKGRELEENPHVALLFHWKSQRRQIRIEGAVTPVTPEEADAYFASRSRVSRLGAVASDQSRPLADRSVFEERLKQVEEAYPQDPIPRPANWSGYRVNPEYFEFWQERRFRLHDRAVWARNGNDWDVTRLYP</sequence>
<feature type="binding site" evidence="7 8">
    <location>
        <position position="119"/>
    </location>
    <ligand>
        <name>FMN</name>
        <dbReference type="ChEBI" id="CHEBI:58210"/>
    </ligand>
</feature>
<dbReference type="GO" id="GO:0010181">
    <property type="term" value="F:FMN binding"/>
    <property type="evidence" value="ECO:0007669"/>
    <property type="project" value="UniProtKB-UniRule"/>
</dbReference>
<comment type="catalytic activity">
    <reaction evidence="7">
        <text>pyridoxine 5'-phosphate + O2 = pyridoxal 5'-phosphate + H2O2</text>
        <dbReference type="Rhea" id="RHEA:15149"/>
        <dbReference type="ChEBI" id="CHEBI:15379"/>
        <dbReference type="ChEBI" id="CHEBI:16240"/>
        <dbReference type="ChEBI" id="CHEBI:58589"/>
        <dbReference type="ChEBI" id="CHEBI:597326"/>
        <dbReference type="EC" id="1.4.3.5"/>
    </reaction>
</comment>
<feature type="binding site" evidence="7">
    <location>
        <position position="141"/>
    </location>
    <ligand>
        <name>substrate</name>
    </ligand>
</feature>
<dbReference type="PATRIC" id="fig|438.15.peg.1754"/>
<reference evidence="12 13" key="1">
    <citation type="submission" date="2016-05" db="EMBL/GenBank/DDBJ databases">
        <title>Genome sequencing of Acetobacter pasteurianus strain SRCM100623.</title>
        <authorList>
            <person name="Song Y.R."/>
        </authorList>
    </citation>
    <scope>NUCLEOTIDE SEQUENCE [LARGE SCALE GENOMIC DNA]</scope>
    <source>
        <strain evidence="12 13">SRCM100623</strain>
    </source>
</reference>
<dbReference type="InterPro" id="IPR011576">
    <property type="entry name" value="Pyridox_Oxase_N"/>
</dbReference>
<comment type="caution">
    <text evidence="12">The sequence shown here is derived from an EMBL/GenBank/DDBJ whole genome shotgun (WGS) entry which is preliminary data.</text>
</comment>
<evidence type="ECO:0000256" key="7">
    <source>
        <dbReference type="HAMAP-Rule" id="MF_01629"/>
    </source>
</evidence>
<feature type="binding site" evidence="7 8">
    <location>
        <position position="199"/>
    </location>
    <ligand>
        <name>FMN</name>
        <dbReference type="ChEBI" id="CHEBI:58210"/>
    </ligand>
</feature>
<feature type="domain" description="Pyridoxamine 5'-phosphate oxidase N-terminal" evidence="10">
    <location>
        <begin position="47"/>
        <end position="172"/>
    </location>
</feature>
<evidence type="ECO:0000259" key="11">
    <source>
        <dbReference type="Pfam" id="PF10590"/>
    </source>
</evidence>
<comment type="pathway">
    <text evidence="7">Cofactor metabolism; pyridoxal 5'-phosphate salvage; pyridoxal 5'-phosphate from pyridoxamine 5'-phosphate: step 1/1.</text>
</comment>
<keyword evidence="4 7" id="KW-0288">FMN</keyword>
<feature type="binding site" evidence="7">
    <location>
        <begin position="205"/>
        <end position="207"/>
    </location>
    <ligand>
        <name>substrate</name>
    </ligand>
</feature>
<evidence type="ECO:0000313" key="13">
    <source>
        <dbReference type="Proteomes" id="UP000093796"/>
    </source>
</evidence>
<dbReference type="PROSITE" id="PS01064">
    <property type="entry name" value="PYRIDOX_OXIDASE"/>
    <property type="match status" value="1"/>
</dbReference>
<dbReference type="InterPro" id="IPR019576">
    <property type="entry name" value="Pyridoxamine_oxidase_dimer_C"/>
</dbReference>
<evidence type="ECO:0000256" key="6">
    <source>
        <dbReference type="ARBA" id="ARBA00023096"/>
    </source>
</evidence>
<dbReference type="PIRSF" id="PIRSF000190">
    <property type="entry name" value="Pyd_amn-ph_oxd"/>
    <property type="match status" value="1"/>
</dbReference>
<feature type="binding site" evidence="7 8">
    <location>
        <position position="97"/>
    </location>
    <ligand>
        <name>FMN</name>
        <dbReference type="ChEBI" id="CHEBI:58210"/>
    </ligand>
</feature>
<comment type="cofactor">
    <cofactor evidence="7 8">
        <name>FMN</name>
        <dbReference type="ChEBI" id="CHEBI:58210"/>
    </cofactor>
    <text evidence="7 8">Binds 1 FMN per subunit.</text>
</comment>
<dbReference type="NCBIfam" id="NF004231">
    <property type="entry name" value="PRK05679.1"/>
    <property type="match status" value="1"/>
</dbReference>
<feature type="binding site" evidence="7">
    <location>
        <position position="80"/>
    </location>
    <ligand>
        <name>substrate</name>
    </ligand>
</feature>
<evidence type="ECO:0000256" key="5">
    <source>
        <dbReference type="ARBA" id="ARBA00023002"/>
    </source>
</evidence>
<keyword evidence="5 7" id="KW-0560">Oxidoreductase</keyword>
<keyword evidence="6 7" id="KW-0664">Pyridoxine biosynthesis</keyword>
<dbReference type="InterPro" id="IPR000659">
    <property type="entry name" value="Pyridox_Oxase"/>
</dbReference>
<evidence type="ECO:0000259" key="10">
    <source>
        <dbReference type="Pfam" id="PF01243"/>
    </source>
</evidence>
<feature type="binding site" evidence="7 8">
    <location>
        <begin position="154"/>
        <end position="155"/>
    </location>
    <ligand>
        <name>FMN</name>
        <dbReference type="ChEBI" id="CHEBI:58210"/>
    </ligand>
</feature>
<feature type="binding site" evidence="7">
    <location>
        <position position="145"/>
    </location>
    <ligand>
        <name>substrate</name>
    </ligand>
</feature>
<feature type="binding site" evidence="7 8">
    <location>
        <begin position="75"/>
        <end position="80"/>
    </location>
    <ligand>
        <name>FMN</name>
        <dbReference type="ChEBI" id="CHEBI:58210"/>
    </ligand>
</feature>
<dbReference type="FunFam" id="2.30.110.10:FF:000020">
    <property type="entry name" value="PNPO isoform 11"/>
    <property type="match status" value="1"/>
</dbReference>
<protein>
    <recommendedName>
        <fullName evidence="7">Pyridoxine/pyridoxamine 5'-phosphate oxidase</fullName>
        <ecNumber evidence="7">1.4.3.5</ecNumber>
    </recommendedName>
    <alternativeName>
        <fullName evidence="7">PNP/PMP oxidase</fullName>
        <shortName evidence="7">PNPOx</shortName>
    </alternativeName>
    <alternativeName>
        <fullName evidence="7">Pyridoxal 5'-phosphate synthase</fullName>
    </alternativeName>
</protein>
<evidence type="ECO:0000256" key="9">
    <source>
        <dbReference type="SAM" id="MobiDB-lite"/>
    </source>
</evidence>
<dbReference type="NCBIfam" id="TIGR00558">
    <property type="entry name" value="pdxH"/>
    <property type="match status" value="1"/>
</dbReference>
<dbReference type="UniPathway" id="UPA01068">
    <property type="reaction ID" value="UER00304"/>
</dbReference>